<keyword evidence="5 19" id="KW-0121">Carboxypeptidase</keyword>
<comment type="catalytic activity">
    <reaction evidence="12">
        <text>Preferential cleavage: (Ac)2-L-Lys-D-Ala-|-D-Ala. Also transpeptidation of peptidyl-alanyl moieties that are N-acyl substituents of D-alanine.</text>
        <dbReference type="EC" id="3.4.16.4"/>
    </reaction>
</comment>
<evidence type="ECO:0000256" key="5">
    <source>
        <dbReference type="ARBA" id="ARBA00022645"/>
    </source>
</evidence>
<dbReference type="GO" id="GO:0009252">
    <property type="term" value="P:peptidoglycan biosynthetic process"/>
    <property type="evidence" value="ECO:0007669"/>
    <property type="project" value="UniProtKB-KW"/>
</dbReference>
<comment type="caution">
    <text evidence="19">The sequence shown here is derived from an EMBL/GenBank/DDBJ whole genome shotgun (WGS) entry which is preliminary data.</text>
</comment>
<keyword evidence="7 17" id="KW-0732">Signal</keyword>
<accession>A0A9D1LX41</accession>
<dbReference type="SMART" id="SM00936">
    <property type="entry name" value="PBP5_C"/>
    <property type="match status" value="1"/>
</dbReference>
<comment type="pathway">
    <text evidence="2">Cell wall biogenesis; peptidoglycan biosynthesis.</text>
</comment>
<evidence type="ECO:0000256" key="4">
    <source>
        <dbReference type="ARBA" id="ARBA00012448"/>
    </source>
</evidence>
<dbReference type="Gene3D" id="2.60.410.10">
    <property type="entry name" value="D-Ala-D-Ala carboxypeptidase, C-terminal domain"/>
    <property type="match status" value="1"/>
</dbReference>
<feature type="active site" description="Acyl-ester intermediate" evidence="13">
    <location>
        <position position="70"/>
    </location>
</feature>
<evidence type="ECO:0000259" key="18">
    <source>
        <dbReference type="SMART" id="SM00936"/>
    </source>
</evidence>
<dbReference type="GO" id="GO:0009002">
    <property type="term" value="F:serine-type D-Ala-D-Ala carboxypeptidase activity"/>
    <property type="evidence" value="ECO:0007669"/>
    <property type="project" value="UniProtKB-EC"/>
</dbReference>
<dbReference type="InterPro" id="IPR001967">
    <property type="entry name" value="Peptidase_S11_N"/>
</dbReference>
<keyword evidence="8" id="KW-0378">Hydrolase</keyword>
<evidence type="ECO:0000256" key="2">
    <source>
        <dbReference type="ARBA" id="ARBA00004752"/>
    </source>
</evidence>
<reference evidence="19" key="2">
    <citation type="journal article" date="2021" name="PeerJ">
        <title>Extensive microbial diversity within the chicken gut microbiome revealed by metagenomics and culture.</title>
        <authorList>
            <person name="Gilroy R."/>
            <person name="Ravi A."/>
            <person name="Getino M."/>
            <person name="Pursley I."/>
            <person name="Horton D.L."/>
            <person name="Alikhan N.F."/>
            <person name="Baker D."/>
            <person name="Gharbi K."/>
            <person name="Hall N."/>
            <person name="Watson M."/>
            <person name="Adriaenssens E.M."/>
            <person name="Foster-Nyarko E."/>
            <person name="Jarju S."/>
            <person name="Secka A."/>
            <person name="Antonio M."/>
            <person name="Oren A."/>
            <person name="Chaudhuri R.R."/>
            <person name="La Ragione R."/>
            <person name="Hildebrand F."/>
            <person name="Pallen M.J."/>
        </authorList>
    </citation>
    <scope>NUCLEOTIDE SEQUENCE</scope>
    <source>
        <strain evidence="19">ChiGjej1B1-1684</strain>
    </source>
</reference>
<dbReference type="PANTHER" id="PTHR21581:SF6">
    <property type="entry name" value="TRAFFICKING PROTEIN PARTICLE COMPLEX SUBUNIT 12"/>
    <property type="match status" value="1"/>
</dbReference>
<sequence>MKKRLLCLFSCVMILAVLFCSTFMSVSAYVYDFEGEYGGEIRSASVLFKSLDTGEVLYEKDADTKRYPASTTKIMTYIITVENVEDIENTRVEIKQDIISMLDGTESSMAGLQNKIGETVSVIDLLYCLMLPSGNDAALVLADYVGGGSIENFVDMMNAKAEELGCENTHFVNPHGLHDDDHYTTARDLMKISEYALNTYMFKEVTSTATYYCEGDDYPIYTTNNLIDENRGEDQYYPYAVCGKTGFTDQAGKCLVQTAEKDGYSYILVAMYDDPFSGITGTVLDAINLFNWAFDTFEMRTVADTDVPICNEKILYSSGKDSILLIPESNFVTLMPTDTKDTDIEIVPQFEKPLQAPVNKGDVVGTALIKYRGDDYATINLVATESVQRSDLKFFLGTFGNLVLSPWFIIIAVVFVCLLLVYIIVVKTLSDRNNAKVKKYRDFK</sequence>
<keyword evidence="16" id="KW-1133">Transmembrane helix</keyword>
<keyword evidence="6" id="KW-0645">Protease</keyword>
<dbReference type="SUPFAM" id="SSF69189">
    <property type="entry name" value="Penicillin-binding protein associated domain"/>
    <property type="match status" value="1"/>
</dbReference>
<evidence type="ECO:0000256" key="15">
    <source>
        <dbReference type="RuleBase" id="RU004016"/>
    </source>
</evidence>
<dbReference type="SUPFAM" id="SSF56601">
    <property type="entry name" value="beta-lactamase/transpeptidase-like"/>
    <property type="match status" value="1"/>
</dbReference>
<dbReference type="InterPro" id="IPR012338">
    <property type="entry name" value="Beta-lactam/transpept-like"/>
</dbReference>
<evidence type="ECO:0000256" key="16">
    <source>
        <dbReference type="SAM" id="Phobius"/>
    </source>
</evidence>
<evidence type="ECO:0000256" key="11">
    <source>
        <dbReference type="ARBA" id="ARBA00023316"/>
    </source>
</evidence>
<protein>
    <recommendedName>
        <fullName evidence="4">serine-type D-Ala-D-Ala carboxypeptidase</fullName>
        <ecNumber evidence="4">3.4.16.4</ecNumber>
    </recommendedName>
</protein>
<dbReference type="Pfam" id="PF00768">
    <property type="entry name" value="Peptidase_S11"/>
    <property type="match status" value="1"/>
</dbReference>
<feature type="binding site" evidence="14">
    <location>
        <position position="244"/>
    </location>
    <ligand>
        <name>substrate</name>
    </ligand>
</feature>
<dbReference type="InterPro" id="IPR012907">
    <property type="entry name" value="Peptidase_S11_C"/>
</dbReference>
<reference evidence="19" key="1">
    <citation type="submission" date="2020-10" db="EMBL/GenBank/DDBJ databases">
        <authorList>
            <person name="Gilroy R."/>
        </authorList>
    </citation>
    <scope>NUCLEOTIDE SEQUENCE</scope>
    <source>
        <strain evidence="19">ChiGjej1B1-1684</strain>
    </source>
</reference>
<dbReference type="GO" id="GO:0006508">
    <property type="term" value="P:proteolysis"/>
    <property type="evidence" value="ECO:0007669"/>
    <property type="project" value="UniProtKB-KW"/>
</dbReference>
<dbReference type="InterPro" id="IPR015956">
    <property type="entry name" value="Peniciliin-bd_prot_C_sf"/>
</dbReference>
<evidence type="ECO:0000256" key="9">
    <source>
        <dbReference type="ARBA" id="ARBA00022960"/>
    </source>
</evidence>
<dbReference type="EC" id="3.4.16.4" evidence="4"/>
<dbReference type="Pfam" id="PF07943">
    <property type="entry name" value="PBP5_C"/>
    <property type="match status" value="1"/>
</dbReference>
<feature type="active site" description="Proton acceptor" evidence="13">
    <location>
        <position position="73"/>
    </location>
</feature>
<dbReference type="Proteomes" id="UP000824118">
    <property type="component" value="Unassembled WGS sequence"/>
</dbReference>
<keyword evidence="9" id="KW-0133">Cell shape</keyword>
<evidence type="ECO:0000256" key="1">
    <source>
        <dbReference type="ARBA" id="ARBA00003217"/>
    </source>
</evidence>
<dbReference type="PANTHER" id="PTHR21581">
    <property type="entry name" value="D-ALANYL-D-ALANINE CARBOXYPEPTIDASE"/>
    <property type="match status" value="1"/>
</dbReference>
<dbReference type="InterPro" id="IPR037167">
    <property type="entry name" value="Peptidase_S11_C_sf"/>
</dbReference>
<proteinExistence type="inferred from homology"/>
<evidence type="ECO:0000256" key="7">
    <source>
        <dbReference type="ARBA" id="ARBA00022729"/>
    </source>
</evidence>
<evidence type="ECO:0000256" key="12">
    <source>
        <dbReference type="ARBA" id="ARBA00034000"/>
    </source>
</evidence>
<evidence type="ECO:0000256" key="14">
    <source>
        <dbReference type="PIRSR" id="PIRSR618044-2"/>
    </source>
</evidence>
<keyword evidence="10" id="KW-0573">Peptidoglycan synthesis</keyword>
<evidence type="ECO:0000256" key="10">
    <source>
        <dbReference type="ARBA" id="ARBA00022984"/>
    </source>
</evidence>
<feature type="transmembrane region" description="Helical" evidence="16">
    <location>
        <begin position="407"/>
        <end position="429"/>
    </location>
</feature>
<comment type="function">
    <text evidence="1">Removes C-terminal D-alanyl residues from sugar-peptide cell wall precursors.</text>
</comment>
<evidence type="ECO:0000313" key="19">
    <source>
        <dbReference type="EMBL" id="HIU49562.1"/>
    </source>
</evidence>
<keyword evidence="16" id="KW-0472">Membrane</keyword>
<gene>
    <name evidence="19" type="ORF">IAD22_00905</name>
</gene>
<feature type="chain" id="PRO_5038734531" description="serine-type D-Ala-D-Ala carboxypeptidase" evidence="17">
    <location>
        <begin position="29"/>
        <end position="444"/>
    </location>
</feature>
<dbReference type="GO" id="GO:0008360">
    <property type="term" value="P:regulation of cell shape"/>
    <property type="evidence" value="ECO:0007669"/>
    <property type="project" value="UniProtKB-KW"/>
</dbReference>
<organism evidence="19 20">
    <name type="scientific">Candidatus Limousia pullorum</name>
    <dbReference type="NCBI Taxonomy" id="2840860"/>
    <lineage>
        <taxon>Bacteria</taxon>
        <taxon>Bacillati</taxon>
        <taxon>Bacillota</taxon>
        <taxon>Clostridia</taxon>
        <taxon>Eubacteriales</taxon>
        <taxon>Oscillospiraceae</taxon>
        <taxon>Oscillospiraceae incertae sedis</taxon>
        <taxon>Candidatus Limousia</taxon>
    </lineage>
</organism>
<evidence type="ECO:0000256" key="13">
    <source>
        <dbReference type="PIRSR" id="PIRSR618044-1"/>
    </source>
</evidence>
<dbReference type="Gene3D" id="3.40.710.10">
    <property type="entry name" value="DD-peptidase/beta-lactamase superfamily"/>
    <property type="match status" value="1"/>
</dbReference>
<name>A0A9D1LX41_9FIRM</name>
<evidence type="ECO:0000256" key="17">
    <source>
        <dbReference type="SAM" id="SignalP"/>
    </source>
</evidence>
<feature type="active site" evidence="13">
    <location>
        <position position="133"/>
    </location>
</feature>
<dbReference type="GO" id="GO:0071555">
    <property type="term" value="P:cell wall organization"/>
    <property type="evidence" value="ECO:0007669"/>
    <property type="project" value="UniProtKB-KW"/>
</dbReference>
<comment type="similarity">
    <text evidence="3 15">Belongs to the peptidase S11 family.</text>
</comment>
<dbReference type="InterPro" id="IPR018044">
    <property type="entry name" value="Peptidase_S11"/>
</dbReference>
<evidence type="ECO:0000256" key="6">
    <source>
        <dbReference type="ARBA" id="ARBA00022670"/>
    </source>
</evidence>
<evidence type="ECO:0000313" key="20">
    <source>
        <dbReference type="Proteomes" id="UP000824118"/>
    </source>
</evidence>
<feature type="signal peptide" evidence="17">
    <location>
        <begin position="1"/>
        <end position="28"/>
    </location>
</feature>
<dbReference type="EMBL" id="DVNG01000011">
    <property type="protein sequence ID" value="HIU49562.1"/>
    <property type="molecule type" value="Genomic_DNA"/>
</dbReference>
<evidence type="ECO:0000256" key="3">
    <source>
        <dbReference type="ARBA" id="ARBA00007164"/>
    </source>
</evidence>
<keyword evidence="11" id="KW-0961">Cell wall biogenesis/degradation</keyword>
<dbReference type="AlphaFoldDB" id="A0A9D1LX41"/>
<dbReference type="PRINTS" id="PR00725">
    <property type="entry name" value="DADACBPTASE1"/>
</dbReference>
<evidence type="ECO:0000256" key="8">
    <source>
        <dbReference type="ARBA" id="ARBA00022801"/>
    </source>
</evidence>
<feature type="domain" description="Peptidase S11 D-Ala-D-Ala carboxypeptidase A C-terminal" evidence="18">
    <location>
        <begin position="297"/>
        <end position="389"/>
    </location>
</feature>
<keyword evidence="16" id="KW-0812">Transmembrane</keyword>